<accession>A0A402AE87</accession>
<evidence type="ECO:0008006" key="3">
    <source>
        <dbReference type="Google" id="ProtNLM"/>
    </source>
</evidence>
<organism evidence="1 2">
    <name type="scientific">Dictyobacter kobayashii</name>
    <dbReference type="NCBI Taxonomy" id="2014872"/>
    <lineage>
        <taxon>Bacteria</taxon>
        <taxon>Bacillati</taxon>
        <taxon>Chloroflexota</taxon>
        <taxon>Ktedonobacteria</taxon>
        <taxon>Ktedonobacterales</taxon>
        <taxon>Dictyobacteraceae</taxon>
        <taxon>Dictyobacter</taxon>
    </lineage>
</organism>
<name>A0A402AE87_9CHLR</name>
<dbReference type="AlphaFoldDB" id="A0A402AE87"/>
<dbReference type="SUPFAM" id="SSF51445">
    <property type="entry name" value="(Trans)glycosidases"/>
    <property type="match status" value="1"/>
</dbReference>
<dbReference type="InterPro" id="IPR029455">
    <property type="entry name" value="GHL15"/>
</dbReference>
<dbReference type="Gene3D" id="3.20.20.70">
    <property type="entry name" value="Aldolase class I"/>
    <property type="match status" value="1"/>
</dbReference>
<dbReference type="InterPro" id="IPR013785">
    <property type="entry name" value="Aldolase_TIM"/>
</dbReference>
<dbReference type="Pfam" id="PF14885">
    <property type="entry name" value="GHL15"/>
    <property type="match status" value="1"/>
</dbReference>
<reference evidence="2" key="1">
    <citation type="submission" date="2018-12" db="EMBL/GenBank/DDBJ databases">
        <title>Tengunoibacter tsumagoiensis gen. nov., sp. nov., Dictyobacter kobayashii sp. nov., D. alpinus sp. nov., and D. joshuensis sp. nov. and description of Dictyobacteraceae fam. nov. within the order Ktedonobacterales isolated from Tengu-no-mugimeshi.</title>
        <authorList>
            <person name="Wang C.M."/>
            <person name="Zheng Y."/>
            <person name="Sakai Y."/>
            <person name="Toyoda A."/>
            <person name="Minakuchi Y."/>
            <person name="Abe K."/>
            <person name="Yokota A."/>
            <person name="Yabe S."/>
        </authorList>
    </citation>
    <scope>NUCLEOTIDE SEQUENCE [LARGE SCALE GENOMIC DNA]</scope>
    <source>
        <strain evidence="2">Uno11</strain>
    </source>
</reference>
<dbReference type="InterPro" id="IPR017853">
    <property type="entry name" value="GH"/>
</dbReference>
<protein>
    <recommendedName>
        <fullName evidence="3">Glycoside-hydrolase family GH114 TIM-barrel domain-containing protein</fullName>
    </recommendedName>
</protein>
<evidence type="ECO:0000313" key="2">
    <source>
        <dbReference type="Proteomes" id="UP000287188"/>
    </source>
</evidence>
<dbReference type="Proteomes" id="UP000287188">
    <property type="component" value="Unassembled WGS sequence"/>
</dbReference>
<keyword evidence="2" id="KW-1185">Reference proteome</keyword>
<comment type="caution">
    <text evidence="1">The sequence shown here is derived from an EMBL/GenBank/DDBJ whole genome shotgun (WGS) entry which is preliminary data.</text>
</comment>
<gene>
    <name evidence="1" type="ORF">KDK_12110</name>
</gene>
<dbReference type="EMBL" id="BIFS01000001">
    <property type="protein sequence ID" value="GCE17411.1"/>
    <property type="molecule type" value="Genomic_DNA"/>
</dbReference>
<sequence length="362" mass="40899">MLVFDYRVKDPTAIANNYDFVWGARQDHMDAYRTANPNIVLSYYMTIHRDDGAFDQSNIGTLAYWQQVHPDWILYKCDQKTPALEYSDKNIPFDITNPAVVQWQIENYVQPASEAGYDALAVDNIDMENIFGACGHFDKQGHWVQLYTGNNNDVHWQTDMANWVVHMQTVVHSLPHPLLLIGNFSTGVVTVHAPTSQTVLAHVDGVLNESSFTHFGNHTLVGSDWLHLVQYIDAVQAMGKPFFIVNQVQKKLAPADTEWIYASYLMCNQRLASINISGYKAYGYSNEFPELKANIGSAKSDMYESQNAYWRDFTGGEVVLNPNNIDTQITTSGSATYVDPYGNKLDHSFTLPAYSARILLRS</sequence>
<evidence type="ECO:0000313" key="1">
    <source>
        <dbReference type="EMBL" id="GCE17411.1"/>
    </source>
</evidence>
<proteinExistence type="predicted"/>